<accession>R4YNW5</accession>
<evidence type="ECO:0000259" key="2">
    <source>
        <dbReference type="Pfam" id="PF02120"/>
    </source>
</evidence>
<reference evidence="3 4" key="1">
    <citation type="journal article" date="2013" name="Nat. Commun.">
        <title>Genome sequence and functional genomic analysis of the oil-degrading bacterium Oleispira antarctica.</title>
        <authorList>
            <person name="Kube M."/>
            <person name="Chernikova T.N."/>
            <person name="Al-Ramahi Y."/>
            <person name="Beloqui A."/>
            <person name="Lopez-Cortez N."/>
            <person name="Guazzaroni M.E."/>
            <person name="Heipieper H.J."/>
            <person name="Klages S."/>
            <person name="Kotsyurbenko O.R."/>
            <person name="Langer I."/>
            <person name="Nechitaylo T.Y."/>
            <person name="Lunsdorf H."/>
            <person name="Fernandez M."/>
            <person name="Juarez S."/>
            <person name="Ciordia S."/>
            <person name="Singer A."/>
            <person name="Kagan O."/>
            <person name="Egorova O."/>
            <person name="Petit P.A."/>
            <person name="Stogios P."/>
            <person name="Kim Y."/>
            <person name="Tchigvintsev A."/>
            <person name="Flick R."/>
            <person name="Denaro R."/>
            <person name="Genovese M."/>
            <person name="Albar J.P."/>
            <person name="Reva O.N."/>
            <person name="Martinez-Gomariz M."/>
            <person name="Tran H."/>
            <person name="Ferrer M."/>
            <person name="Savchenko A."/>
            <person name="Yakunin A.F."/>
            <person name="Yakimov M.M."/>
            <person name="Golyshina O.V."/>
            <person name="Reinhardt R."/>
            <person name="Golyshin P.N."/>
        </authorList>
    </citation>
    <scope>NUCLEOTIDE SEQUENCE [LARGE SCALE GENOMIC DNA]</scope>
</reference>
<dbReference type="Proteomes" id="UP000032749">
    <property type="component" value="Chromosome"/>
</dbReference>
<gene>
    <name evidence="3" type="ORF">OLEAN_C23240</name>
</gene>
<sequence>MDRIPLINPQLVKVVATKAERTPAPVLKAEVVSSEPIKSSRAQEESVEKKTSSEEQRYKVILKIGQQQLETISTESFKKGSQFDVKVAPGPELKIITSPNDKSQSTNPNQPPAQVAAKAAMQQLLADRIPNIQSSGLAKLVDQLSLLMSGSKSATNPIAAQVDSLLAKTTSTHTASSTSDNNQTTKQALANLAYQSLNQYSIKSSAPNNTPTSDPKLLHSSTPLSTPTEQVKNWFQQLPSSGDVSNSAGLKNALNNTGVRAEAQLSQLAQQFSALSKSSQHSGGAKNANSIFQQLQDIQQKIFSKSPEPLSKLDLGSLVKNTAQSLENNYQKIISGLNASGSGLSERSAADQSAAPFSHKTNSSASLLTTSNWQNPLLNSQTYATFNELLKDPLLQNPSSNNKFALSQMLNHLTDQADSQIRIPLNWPERNGSEAMFLRTLQNLLGHIEREQGIQLLQSDNNASNNPNLTTPQNQQWLPLLIHHQQQLQLIEFFIDKEEKNNAQGEKKNHWFINLHFDLPKLGTLGIEISMFENECNTTFWSESSSALSQISHHVQPLRERLTEQGIIVSDVQSRHGTLSKRKHNFEQRLVDIET</sequence>
<dbReference type="Gene3D" id="3.30.750.140">
    <property type="match status" value="1"/>
</dbReference>
<protein>
    <recommendedName>
        <fullName evidence="2">Flagellar hook-length control protein-like C-terminal domain-containing protein</fullName>
    </recommendedName>
</protein>
<proteinExistence type="predicted"/>
<dbReference type="STRING" id="698738.OLEAN_C23240"/>
<evidence type="ECO:0000313" key="3">
    <source>
        <dbReference type="EMBL" id="CCK76500.1"/>
    </source>
</evidence>
<feature type="compositionally biased region" description="Basic and acidic residues" evidence="1">
    <location>
        <begin position="41"/>
        <end position="52"/>
    </location>
</feature>
<feature type="region of interest" description="Disordered" evidence="1">
    <location>
        <begin position="202"/>
        <end position="226"/>
    </location>
</feature>
<dbReference type="EMBL" id="FO203512">
    <property type="protein sequence ID" value="CCK76500.1"/>
    <property type="molecule type" value="Genomic_DNA"/>
</dbReference>
<dbReference type="OrthoDB" id="6114321at2"/>
<dbReference type="AlphaFoldDB" id="R4YNW5"/>
<dbReference type="InterPro" id="IPR021136">
    <property type="entry name" value="Flagellar_hook_control-like_C"/>
</dbReference>
<dbReference type="InterPro" id="IPR038610">
    <property type="entry name" value="FliK-like_C_sf"/>
</dbReference>
<dbReference type="Pfam" id="PF02120">
    <property type="entry name" value="Flg_hook"/>
    <property type="match status" value="1"/>
</dbReference>
<evidence type="ECO:0000256" key="1">
    <source>
        <dbReference type="SAM" id="MobiDB-lite"/>
    </source>
</evidence>
<organism evidence="3 4">
    <name type="scientific">Oleispira antarctica RB-8</name>
    <dbReference type="NCBI Taxonomy" id="698738"/>
    <lineage>
        <taxon>Bacteria</taxon>
        <taxon>Pseudomonadati</taxon>
        <taxon>Pseudomonadota</taxon>
        <taxon>Gammaproteobacteria</taxon>
        <taxon>Oceanospirillales</taxon>
        <taxon>Oceanospirillaceae</taxon>
        <taxon>Oleispira</taxon>
    </lineage>
</organism>
<evidence type="ECO:0000313" key="4">
    <source>
        <dbReference type="Proteomes" id="UP000032749"/>
    </source>
</evidence>
<feature type="region of interest" description="Disordered" evidence="1">
    <location>
        <begin position="31"/>
        <end position="52"/>
    </location>
</feature>
<keyword evidence="4" id="KW-1185">Reference proteome</keyword>
<dbReference type="HOGENOM" id="CLU_458446_0_0_6"/>
<dbReference type="KEGG" id="oai:OLEAN_C23240"/>
<name>R4YNW5_OLEAN</name>
<feature type="domain" description="Flagellar hook-length control protein-like C-terminal" evidence="2">
    <location>
        <begin position="501"/>
        <end position="577"/>
    </location>
</feature>